<proteinExistence type="predicted"/>
<dbReference type="EMBL" id="VGIR01000044">
    <property type="protein sequence ID" value="MBM3331793.1"/>
    <property type="molecule type" value="Genomic_DNA"/>
</dbReference>
<dbReference type="InterPro" id="IPR000601">
    <property type="entry name" value="PKD_dom"/>
</dbReference>
<dbReference type="AlphaFoldDB" id="A0A937XHJ7"/>
<reference evidence="3" key="1">
    <citation type="submission" date="2019-03" db="EMBL/GenBank/DDBJ databases">
        <title>Lake Tanganyika Metagenome-Assembled Genomes (MAGs).</title>
        <authorList>
            <person name="Tran P."/>
        </authorList>
    </citation>
    <scope>NUCLEOTIDE SEQUENCE</scope>
    <source>
        <strain evidence="3">K_DeepCast_150m_m2_040</strain>
    </source>
</reference>
<dbReference type="InterPro" id="IPR035986">
    <property type="entry name" value="PKD_dom_sf"/>
</dbReference>
<dbReference type="InterPro" id="IPR013783">
    <property type="entry name" value="Ig-like_fold"/>
</dbReference>
<dbReference type="SMART" id="SM00564">
    <property type="entry name" value="PQQ"/>
    <property type="match status" value="6"/>
</dbReference>
<evidence type="ECO:0000259" key="2">
    <source>
        <dbReference type="PROSITE" id="PS50093"/>
    </source>
</evidence>
<dbReference type="SUPFAM" id="SSF49299">
    <property type="entry name" value="PKD domain"/>
    <property type="match status" value="1"/>
</dbReference>
<feature type="chain" id="PRO_5036770772" evidence="1">
    <location>
        <begin position="26"/>
        <end position="499"/>
    </location>
</feature>
<dbReference type="SUPFAM" id="SSF50998">
    <property type="entry name" value="Quinoprotein alcohol dehydrogenase-like"/>
    <property type="match status" value="1"/>
</dbReference>
<evidence type="ECO:0000313" key="4">
    <source>
        <dbReference type="Proteomes" id="UP000779900"/>
    </source>
</evidence>
<dbReference type="PROSITE" id="PS51257">
    <property type="entry name" value="PROKAR_LIPOPROTEIN"/>
    <property type="match status" value="1"/>
</dbReference>
<dbReference type="InterPro" id="IPR015943">
    <property type="entry name" value="WD40/YVTN_repeat-like_dom_sf"/>
</dbReference>
<dbReference type="InterPro" id="IPR002372">
    <property type="entry name" value="PQQ_rpt_dom"/>
</dbReference>
<feature type="signal peptide" evidence="1">
    <location>
        <begin position="1"/>
        <end position="25"/>
    </location>
</feature>
<dbReference type="PROSITE" id="PS50093">
    <property type="entry name" value="PKD"/>
    <property type="match status" value="1"/>
</dbReference>
<dbReference type="PANTHER" id="PTHR34512">
    <property type="entry name" value="CELL SURFACE PROTEIN"/>
    <property type="match status" value="1"/>
</dbReference>
<dbReference type="Proteomes" id="UP000779900">
    <property type="component" value="Unassembled WGS sequence"/>
</dbReference>
<evidence type="ECO:0000313" key="3">
    <source>
        <dbReference type="EMBL" id="MBM3331793.1"/>
    </source>
</evidence>
<evidence type="ECO:0000256" key="1">
    <source>
        <dbReference type="SAM" id="SignalP"/>
    </source>
</evidence>
<dbReference type="Gene3D" id="2.60.40.10">
    <property type="entry name" value="Immunoglobulins"/>
    <property type="match status" value="1"/>
</dbReference>
<feature type="domain" description="PKD" evidence="2">
    <location>
        <begin position="50"/>
        <end position="103"/>
    </location>
</feature>
<dbReference type="InterPro" id="IPR018391">
    <property type="entry name" value="PQQ_b-propeller_rpt"/>
</dbReference>
<dbReference type="Gene3D" id="2.40.128.630">
    <property type="match status" value="2"/>
</dbReference>
<dbReference type="Pfam" id="PF13360">
    <property type="entry name" value="PQQ_2"/>
    <property type="match status" value="1"/>
</dbReference>
<organism evidence="3 4">
    <name type="scientific">candidate division WOR-3 bacterium</name>
    <dbReference type="NCBI Taxonomy" id="2052148"/>
    <lineage>
        <taxon>Bacteria</taxon>
        <taxon>Bacteria division WOR-3</taxon>
    </lineage>
</organism>
<name>A0A937XHJ7_UNCW3</name>
<dbReference type="Gene3D" id="2.130.10.10">
    <property type="entry name" value="YVTN repeat-like/Quinoprotein amine dehydrogenase"/>
    <property type="match status" value="1"/>
</dbReference>
<sequence>MKSRILPPLLLIALAALLGSSCGKAPLVPDAPKGPAQWLRGITMACTTSTTDASGAQVSYQFDWGDGSKSQWSQFLDGGVAFSDTHTYSALGSFGIRVRAKNSKRASRWSAPLSATVAPGEGAVVWSIGFTDPENPEEDSADFTTSTFAIGSGNIAYIACRDYGALLACSPSGSVAWKFFAPDLYGEEFAAAPVLADDGTILIGCTNEFVYAVNPGGTAKWADSIGSQVLAPGALGADGTCYFQTADSTIIALSPEGSVLWEVFTEGGSTAPVVGVDGTVYAVNQNGTIYAIDPSTDSVKWTSTIVGKPVAAPLAIDPTRGEGVLYVVDNETGVLQSIRLADGTGGSVQYTVGADASGPVVGPDGTIYIGGDGKLTAIDPNGDPKWVFTPAMYGAVSTPALTVDGYLYILVVPGKKRLALQGSDTLYAVNPDGTRRWACGLGEGLSDPEFALSSPKLDANGYIYVGDGYRAWCIAGVSAPAESVWPMFHHDARNTGRAR</sequence>
<gene>
    <name evidence="3" type="ORF">FJY68_08085</name>
</gene>
<protein>
    <submittedName>
        <fullName evidence="3">PQQ-like beta-propeller repeat protein</fullName>
    </submittedName>
</protein>
<dbReference type="PANTHER" id="PTHR34512:SF30">
    <property type="entry name" value="OUTER MEMBRANE PROTEIN ASSEMBLY FACTOR BAMB"/>
    <property type="match status" value="1"/>
</dbReference>
<dbReference type="InterPro" id="IPR011047">
    <property type="entry name" value="Quinoprotein_ADH-like_sf"/>
</dbReference>
<dbReference type="Pfam" id="PF00801">
    <property type="entry name" value="PKD"/>
    <property type="match status" value="1"/>
</dbReference>
<keyword evidence="1" id="KW-0732">Signal</keyword>
<accession>A0A937XHJ7</accession>
<comment type="caution">
    <text evidence="3">The sequence shown here is derived from an EMBL/GenBank/DDBJ whole genome shotgun (WGS) entry which is preliminary data.</text>
</comment>